<dbReference type="AlphaFoldDB" id="A0A445MKR3"/>
<evidence type="ECO:0000313" key="1">
    <source>
        <dbReference type="EMBL" id="RZR74816.1"/>
    </source>
</evidence>
<proteinExistence type="predicted"/>
<dbReference type="Proteomes" id="UP000290560">
    <property type="component" value="Unassembled WGS sequence"/>
</dbReference>
<dbReference type="EMBL" id="KV876406">
    <property type="protein sequence ID" value="RZR74816.1"/>
    <property type="molecule type" value="Genomic_DNA"/>
</dbReference>
<gene>
    <name evidence="1" type="ORF">BHM03_00043913</name>
</gene>
<name>A0A445MKR3_ENSVE</name>
<organism evidence="1">
    <name type="scientific">Ensete ventricosum</name>
    <name type="common">Abyssinian banana</name>
    <name type="synonym">Musa ensete</name>
    <dbReference type="NCBI Taxonomy" id="4639"/>
    <lineage>
        <taxon>Eukaryota</taxon>
        <taxon>Viridiplantae</taxon>
        <taxon>Streptophyta</taxon>
        <taxon>Embryophyta</taxon>
        <taxon>Tracheophyta</taxon>
        <taxon>Spermatophyta</taxon>
        <taxon>Magnoliopsida</taxon>
        <taxon>Liliopsida</taxon>
        <taxon>Zingiberales</taxon>
        <taxon>Musaceae</taxon>
        <taxon>Ensete</taxon>
    </lineage>
</organism>
<accession>A0A445MKR3</accession>
<protein>
    <submittedName>
        <fullName evidence="1">Uncharacterized protein</fullName>
    </submittedName>
</protein>
<sequence>MEESARWLMDCVSDISHFRDLPVSRSIPAGKHIARSIESCLTLASTNYFARSRCCLLPLPPPARAVTSETMSSGKAVKPVKEKEKPRLALEARLKLPPLPLSSQSTFMCPLRVLLRWCPPFAAGEDPTSFFPTLDFLDKLGPPLASATGMDSADAVGLRVGGDRGGAISSWSDLVLAIPPAAESISRHLNSSVHRI</sequence>
<reference evidence="1" key="1">
    <citation type="journal article" date="2018" name="Data Brief">
        <title>Genome sequence data from 17 accessions of Ensete ventricosum, a staple food crop for millions in Ethiopia.</title>
        <authorList>
            <person name="Yemataw Z."/>
            <person name="Muzemil S."/>
            <person name="Ambachew D."/>
            <person name="Tripathi L."/>
            <person name="Tesfaye K."/>
            <person name="Chala A."/>
            <person name="Farbos A."/>
            <person name="O'Neill P."/>
            <person name="Moore K."/>
            <person name="Grant M."/>
            <person name="Studholme D.J."/>
        </authorList>
    </citation>
    <scope>NUCLEOTIDE SEQUENCE [LARGE SCALE GENOMIC DNA]</scope>
    <source>
        <tissue evidence="1">Leaf</tissue>
    </source>
</reference>